<dbReference type="AlphaFoldDB" id="A0A381ZJZ8"/>
<dbReference type="SUPFAM" id="SSF82282">
    <property type="entry name" value="Homocysteine S-methyltransferase"/>
    <property type="match status" value="1"/>
</dbReference>
<evidence type="ECO:0000313" key="1">
    <source>
        <dbReference type="EMBL" id="SVA89570.1"/>
    </source>
</evidence>
<protein>
    <submittedName>
        <fullName evidence="1">Uncharacterized protein</fullName>
    </submittedName>
</protein>
<dbReference type="EMBL" id="UINC01021626">
    <property type="protein sequence ID" value="SVA89570.1"/>
    <property type="molecule type" value="Genomic_DNA"/>
</dbReference>
<gene>
    <name evidence="1" type="ORF">METZ01_LOCUS142424</name>
</gene>
<proteinExistence type="predicted"/>
<organism evidence="1">
    <name type="scientific">marine metagenome</name>
    <dbReference type="NCBI Taxonomy" id="408172"/>
    <lineage>
        <taxon>unclassified sequences</taxon>
        <taxon>metagenomes</taxon>
        <taxon>ecological metagenomes</taxon>
    </lineage>
</organism>
<dbReference type="InterPro" id="IPR036589">
    <property type="entry name" value="HCY_dom_sf"/>
</dbReference>
<name>A0A381ZJZ8_9ZZZZ</name>
<reference evidence="1" key="1">
    <citation type="submission" date="2018-05" db="EMBL/GenBank/DDBJ databases">
        <authorList>
            <person name="Lanie J.A."/>
            <person name="Ng W.-L."/>
            <person name="Kazmierczak K.M."/>
            <person name="Andrzejewski T.M."/>
            <person name="Davidsen T.M."/>
            <person name="Wayne K.J."/>
            <person name="Tettelin H."/>
            <person name="Glass J.I."/>
            <person name="Rusch D."/>
            <person name="Podicherti R."/>
            <person name="Tsui H.-C.T."/>
            <person name="Winkler M.E."/>
        </authorList>
    </citation>
    <scope>NUCLEOTIDE SEQUENCE</scope>
</reference>
<accession>A0A381ZJZ8</accession>
<sequence length="72" mass="8024">MLQKRIILGNGALGTLLHQMAMKHGTGPVKELFGGGRIPVRLVHIKYIRSGATLFKADIFTDHFVFFTEGNR</sequence>